<feature type="region of interest" description="Disordered" evidence="2">
    <location>
        <begin position="696"/>
        <end position="720"/>
    </location>
</feature>
<feature type="compositionally biased region" description="Low complexity" evidence="2">
    <location>
        <begin position="489"/>
        <end position="498"/>
    </location>
</feature>
<dbReference type="STRING" id="404692.A0A0J6Y3G8"/>
<feature type="compositionally biased region" description="Polar residues" evidence="2">
    <location>
        <begin position="290"/>
        <end position="299"/>
    </location>
</feature>
<feature type="compositionally biased region" description="Polar residues" evidence="2">
    <location>
        <begin position="188"/>
        <end position="198"/>
    </location>
</feature>
<organism evidence="3 4">
    <name type="scientific">Coccidioides immitis RMSCC 2394</name>
    <dbReference type="NCBI Taxonomy" id="404692"/>
    <lineage>
        <taxon>Eukaryota</taxon>
        <taxon>Fungi</taxon>
        <taxon>Dikarya</taxon>
        <taxon>Ascomycota</taxon>
        <taxon>Pezizomycotina</taxon>
        <taxon>Eurotiomycetes</taxon>
        <taxon>Eurotiomycetidae</taxon>
        <taxon>Onygenales</taxon>
        <taxon>Onygenaceae</taxon>
        <taxon>Coccidioides</taxon>
    </lineage>
</organism>
<dbReference type="Proteomes" id="UP000054565">
    <property type="component" value="Unassembled WGS sequence"/>
</dbReference>
<feature type="coiled-coil region" evidence="1">
    <location>
        <begin position="884"/>
        <end position="911"/>
    </location>
</feature>
<feature type="compositionally biased region" description="Polar residues" evidence="2">
    <location>
        <begin position="992"/>
        <end position="1003"/>
    </location>
</feature>
<dbReference type="EMBL" id="DS028093">
    <property type="protein sequence ID" value="KMP01524.1"/>
    <property type="molecule type" value="Genomic_DNA"/>
</dbReference>
<feature type="region of interest" description="Disordered" evidence="2">
    <location>
        <begin position="736"/>
        <end position="775"/>
    </location>
</feature>
<gene>
    <name evidence="3" type="ORF">CIRG_01663</name>
</gene>
<feature type="region of interest" description="Disordered" evidence="2">
    <location>
        <begin position="1"/>
        <end position="38"/>
    </location>
</feature>
<feature type="region of interest" description="Disordered" evidence="2">
    <location>
        <begin position="122"/>
        <end position="589"/>
    </location>
</feature>
<feature type="region of interest" description="Disordered" evidence="2">
    <location>
        <begin position="990"/>
        <end position="1010"/>
    </location>
</feature>
<feature type="compositionally biased region" description="Polar residues" evidence="2">
    <location>
        <begin position="152"/>
        <end position="171"/>
    </location>
</feature>
<evidence type="ECO:0000313" key="4">
    <source>
        <dbReference type="Proteomes" id="UP000054565"/>
    </source>
</evidence>
<feature type="compositionally biased region" description="Low complexity" evidence="2">
    <location>
        <begin position="275"/>
        <end position="287"/>
    </location>
</feature>
<accession>A0A0J6Y3G8</accession>
<evidence type="ECO:0000256" key="1">
    <source>
        <dbReference type="SAM" id="Coils"/>
    </source>
</evidence>
<dbReference type="OrthoDB" id="5367052at2759"/>
<protein>
    <submittedName>
        <fullName evidence="3">Uncharacterized protein</fullName>
    </submittedName>
</protein>
<feature type="compositionally biased region" description="Pro residues" evidence="2">
    <location>
        <begin position="317"/>
        <end position="330"/>
    </location>
</feature>
<evidence type="ECO:0000256" key="2">
    <source>
        <dbReference type="SAM" id="MobiDB-lite"/>
    </source>
</evidence>
<name>A0A0J6Y3G8_COCIT</name>
<proteinExistence type="predicted"/>
<feature type="compositionally biased region" description="Polar residues" evidence="2">
    <location>
        <begin position="1"/>
        <end position="14"/>
    </location>
</feature>
<sequence>MNNPLSPGTGTLEQSGVPDFQGRRGALLGASSPLRRGNVAQPPALVTSLSGLQFQSLAVPASGGGYLPTPTTMNSPFFSSTPLSGLNTPMSARPTPYTTAYNPQEWGPIAPVPSPTVGIGVITPGNTGTHRGHVNRTDAASPPPPYSPPRSQNLASSQSPHLAMSPQNNALSPPMAHQQEFSPMARASGSSSINQYSSPRPRPASMVNTGGLDGQNAPHSLYQSSIQGGGNVQSQLRPDTSTSNAFAGPSTHTNAHSSVISPGRISPDAYPESQAPRLVPPAARRAASTGDINPSSRLTLNHDGLAASRSGRWEPGMPLPPPPPGPPPGASPRVRQSSLEPPGPTMGAAPRNRPRPPSTGTALGSVPPTPAGWSADSSRSDSRITSPHNANQQPTLATSPENEQQSSSHVSLEAPGPARPTSGGNGRMASPRIATSKELRERRIESRNGREADNQGDTAGTEESHTSWPSDLVLGNSRGLGLVRRRTVTRATPRSARSLPSSGQDSGGFPNSPFSKRSSPSSSFSTPRALQASEPSHTPTFTPAIAPRSSTPLTEGGRKVPPNALHTPPTQEAKDPEPMTGLTPLVNDRGRPVSHLLHLPVDESPSDRPLVPIRAVNPIFTPPLSGRRDETFLRNAESRYREFIEKEIDAHNDSEALDIFCDFIISESRIRRQRYASVWKNGSFNVKNIEEQLFTPQTHSDDETTVPQLPPLSTGRREPGLWNNYKPALSTIASMSISNDEQGSRGRPASRWWESQTGSDSGGNGQGVRRSKRESKYMGLPLREVMEQNYCTSPIVDNSTGYTNNPFLSYGPNEYPPEKVGWHEDSAGAQGPIRQLSLSREAQKLDISRLITLPPPYPRHYPGVNNNHPDLGFYRTTVRSVTELSELREAYQNHETKFQKLREDHQRKVKEERQDFRFRVNQAIEEGTISYADAADAEAGRKAKENEAEKKLAQKEFDSYQEEVLRPMQSVLKDRIGAVSACLNELQEKLFDSTNDESPNQTQEEGDERPELLEKLTQLKWLFEAREQLHREEYDLLSKCNEKFRAVVSLPYKQSNNREKLKETDNFFIQDGQNREATFASETLQRFENFMSVIEANVSRGVETQLGAFWDIAPSLLALVQKIPDDLGGFSVKIPQKEYKENPSYYQYPLQYLYTLVSHAEKATYQFIESQTNLLCLLHEVKSGLVSSNCKSMEIQRINSGEPAEIVTSEMQESLAEEERILTADLKEKVGMVEGQWQEALGSQLENVKGRVQKWLEEEGGWEGILQMEEA</sequence>
<feature type="compositionally biased region" description="Polar residues" evidence="2">
    <location>
        <begin position="383"/>
        <end position="410"/>
    </location>
</feature>
<reference evidence="4" key="1">
    <citation type="journal article" date="2010" name="Genome Res.">
        <title>Population genomic sequencing of Coccidioides fungi reveals recent hybridization and transposon control.</title>
        <authorList>
            <person name="Neafsey D.E."/>
            <person name="Barker B.M."/>
            <person name="Sharpton T.J."/>
            <person name="Stajich J.E."/>
            <person name="Park D.J."/>
            <person name="Whiston E."/>
            <person name="Hung C.-Y."/>
            <person name="McMahan C."/>
            <person name="White J."/>
            <person name="Sykes S."/>
            <person name="Heiman D."/>
            <person name="Young S."/>
            <person name="Zeng Q."/>
            <person name="Abouelleil A."/>
            <person name="Aftuck L."/>
            <person name="Bessette D."/>
            <person name="Brown A."/>
            <person name="FitzGerald M."/>
            <person name="Lui A."/>
            <person name="Macdonald J.P."/>
            <person name="Priest M."/>
            <person name="Orbach M.J."/>
            <person name="Galgiani J.N."/>
            <person name="Kirkland T.N."/>
            <person name="Cole G.T."/>
            <person name="Birren B.W."/>
            <person name="Henn M.R."/>
            <person name="Taylor J.W."/>
            <person name="Rounsley S.D."/>
        </authorList>
    </citation>
    <scope>NUCLEOTIDE SEQUENCE [LARGE SCALE GENOMIC DNA]</scope>
    <source>
        <strain evidence="4">RMSCC 2394</strain>
    </source>
</reference>
<feature type="compositionally biased region" description="Polar residues" evidence="2">
    <location>
        <begin position="217"/>
        <end position="260"/>
    </location>
</feature>
<dbReference type="AlphaFoldDB" id="A0A0J6Y3G8"/>
<feature type="compositionally biased region" description="Basic and acidic residues" evidence="2">
    <location>
        <begin position="435"/>
        <end position="453"/>
    </location>
</feature>
<evidence type="ECO:0000313" key="3">
    <source>
        <dbReference type="EMBL" id="KMP01524.1"/>
    </source>
</evidence>
<feature type="compositionally biased region" description="Low complexity" evidence="2">
    <location>
        <begin position="509"/>
        <end position="525"/>
    </location>
</feature>
<keyword evidence="1" id="KW-0175">Coiled coil</keyword>